<dbReference type="Pfam" id="PF01722">
    <property type="entry name" value="BolA"/>
    <property type="match status" value="1"/>
</dbReference>
<dbReference type="PIRSF" id="PIRSF003113">
    <property type="entry name" value="BolA"/>
    <property type="match status" value="1"/>
</dbReference>
<dbReference type="GO" id="GO:0016226">
    <property type="term" value="P:iron-sulfur cluster assembly"/>
    <property type="evidence" value="ECO:0007669"/>
    <property type="project" value="TreeGrafter"/>
</dbReference>
<evidence type="ECO:0000313" key="3">
    <source>
        <dbReference type="Proteomes" id="UP000322822"/>
    </source>
</evidence>
<organism evidence="2 3">
    <name type="scientific">Cupriavidus pauculus</name>
    <dbReference type="NCBI Taxonomy" id="82633"/>
    <lineage>
        <taxon>Bacteria</taxon>
        <taxon>Pseudomonadati</taxon>
        <taxon>Pseudomonadota</taxon>
        <taxon>Betaproteobacteria</taxon>
        <taxon>Burkholderiales</taxon>
        <taxon>Burkholderiaceae</taxon>
        <taxon>Cupriavidus</taxon>
    </lineage>
</organism>
<comment type="similarity">
    <text evidence="1">Belongs to the BolA/IbaG family.</text>
</comment>
<dbReference type="InterPro" id="IPR036065">
    <property type="entry name" value="BolA-like_sf"/>
</dbReference>
<dbReference type="EMBL" id="CP044065">
    <property type="protein sequence ID" value="QET01473.1"/>
    <property type="molecule type" value="Genomic_DNA"/>
</dbReference>
<dbReference type="OrthoDB" id="5296536at2"/>
<dbReference type="InterPro" id="IPR002634">
    <property type="entry name" value="BolA"/>
</dbReference>
<gene>
    <name evidence="2" type="ORF">FOB72_05100</name>
</gene>
<dbReference type="AlphaFoldDB" id="A0A5P2H1X6"/>
<dbReference type="PANTHER" id="PTHR46230:SF7">
    <property type="entry name" value="BOLA-LIKE PROTEIN 1"/>
    <property type="match status" value="1"/>
</dbReference>
<protein>
    <submittedName>
        <fullName evidence="2">BolA family transcriptional regulator</fullName>
    </submittedName>
</protein>
<proteinExistence type="inferred from homology"/>
<dbReference type="RefSeq" id="WP_150371537.1">
    <property type="nucleotide sequence ID" value="NZ_CP044065.1"/>
</dbReference>
<dbReference type="PANTHER" id="PTHR46230">
    <property type="match status" value="1"/>
</dbReference>
<evidence type="ECO:0000313" key="2">
    <source>
        <dbReference type="EMBL" id="QET01473.1"/>
    </source>
</evidence>
<reference evidence="2 3" key="1">
    <citation type="submission" date="2019-09" db="EMBL/GenBank/DDBJ databases">
        <title>FDA dAtabase for Regulatory Grade micrObial Sequences (FDA-ARGOS): Supporting development and validation of Infectious Disease Dx tests.</title>
        <authorList>
            <person name="Sciortino C."/>
            <person name="Tallon L."/>
            <person name="Sadzewicz L."/>
            <person name="Vavikolanu K."/>
            <person name="Mehta A."/>
            <person name="Aluvathingal J."/>
            <person name="Nadendla S."/>
            <person name="Nandy P."/>
            <person name="Geyer C."/>
            <person name="Yan Y."/>
            <person name="Sichtig H."/>
        </authorList>
    </citation>
    <scope>NUCLEOTIDE SEQUENCE [LARGE SCALE GENOMIC DNA]</scope>
    <source>
        <strain evidence="2 3">FDAARGOS_664</strain>
    </source>
</reference>
<dbReference type="Proteomes" id="UP000322822">
    <property type="component" value="Chromosome 1"/>
</dbReference>
<dbReference type="Gene3D" id="3.10.20.90">
    <property type="entry name" value="Phosphatidylinositol 3-kinase Catalytic Subunit, Chain A, domain 1"/>
    <property type="match status" value="1"/>
</dbReference>
<name>A0A5P2H1X6_9BURK</name>
<sequence length="92" mass="9812">MAADPAHIDALLRAALAPTHLTVRDDSAAHAGHAGAASGGGHYDVTIVSDQFAGKTRVTRHRMVYDALRSLFPAQIHALAVSAYTDEEYQSR</sequence>
<dbReference type="SUPFAM" id="SSF82657">
    <property type="entry name" value="BolA-like"/>
    <property type="match status" value="1"/>
</dbReference>
<accession>A0A5P2H1X6</accession>
<evidence type="ECO:0000256" key="1">
    <source>
        <dbReference type="RuleBase" id="RU003860"/>
    </source>
</evidence>